<gene>
    <name evidence="1" type="ORF">CQW44_30540</name>
</gene>
<evidence type="ECO:0000313" key="2">
    <source>
        <dbReference type="Proteomes" id="UP000276379"/>
    </source>
</evidence>
<accession>A0A3R8RWM7</accession>
<keyword evidence="2" id="KW-1185">Reference proteome</keyword>
<organism evidence="1 2">
    <name type="scientific">Streptomyces griseofuscus</name>
    <dbReference type="NCBI Taxonomy" id="146922"/>
    <lineage>
        <taxon>Bacteria</taxon>
        <taxon>Bacillati</taxon>
        <taxon>Actinomycetota</taxon>
        <taxon>Actinomycetes</taxon>
        <taxon>Kitasatosporales</taxon>
        <taxon>Streptomycetaceae</taxon>
        <taxon>Streptomyces</taxon>
    </lineage>
</organism>
<proteinExistence type="predicted"/>
<comment type="caution">
    <text evidence="1">The sequence shown here is derived from an EMBL/GenBank/DDBJ whole genome shotgun (WGS) entry which is preliminary data.</text>
</comment>
<dbReference type="RefSeq" id="WP_125214706.1">
    <property type="nucleotide sequence ID" value="NZ_PDES01000015.1"/>
</dbReference>
<dbReference type="Proteomes" id="UP000276379">
    <property type="component" value="Unassembled WGS sequence"/>
</dbReference>
<dbReference type="AlphaFoldDB" id="A0A3R8RWM7"/>
<protein>
    <submittedName>
        <fullName evidence="1">Uncharacterized protein</fullName>
    </submittedName>
</protein>
<evidence type="ECO:0000313" key="1">
    <source>
        <dbReference type="EMBL" id="RRQ81542.1"/>
    </source>
</evidence>
<dbReference type="EMBL" id="PDES01000015">
    <property type="protein sequence ID" value="RRQ81542.1"/>
    <property type="molecule type" value="Genomic_DNA"/>
</dbReference>
<sequence length="74" mass="8164">MSYPLNKPLPAGTYQWKLTLTGPGVRQPLYGEYRVQPGVTRTGIEILEELRVMGASRVGIPIHSAGVDDFTLHN</sequence>
<reference evidence="1 2" key="1">
    <citation type="submission" date="2017-10" db="EMBL/GenBank/DDBJ databases">
        <title>Draft genome of actinobacteria isolated from guarana (Paullinia cupana (Mart.) Ducke.</title>
        <authorList>
            <person name="Siqueira K.A."/>
            <person name="Liotti R.G."/>
            <person name="Mendes T.A."/>
            <person name="Soares M.A."/>
        </authorList>
    </citation>
    <scope>NUCLEOTIDE SEQUENCE [LARGE SCALE GENOMIC DNA]</scope>
    <source>
        <strain evidence="1 2">199</strain>
    </source>
</reference>
<name>A0A3R8RWM7_9ACTN</name>